<feature type="compositionally biased region" description="Polar residues" evidence="5">
    <location>
        <begin position="1"/>
        <end position="12"/>
    </location>
</feature>
<name>A0ABD0WX01_UMBPY</name>
<evidence type="ECO:0000313" key="7">
    <source>
        <dbReference type="Proteomes" id="UP001557470"/>
    </source>
</evidence>
<dbReference type="EMBL" id="JAGEUA010000008">
    <property type="protein sequence ID" value="KAL0967168.1"/>
    <property type="molecule type" value="Genomic_DNA"/>
</dbReference>
<dbReference type="InterPro" id="IPR006024">
    <property type="entry name" value="Opioid_neupept"/>
</dbReference>
<dbReference type="Pfam" id="PF01160">
    <property type="entry name" value="Opiods_neuropep"/>
    <property type="match status" value="1"/>
</dbReference>
<proteinExistence type="inferred from homology"/>
<evidence type="ECO:0000313" key="6">
    <source>
        <dbReference type="EMBL" id="KAL0967168.1"/>
    </source>
</evidence>
<evidence type="ECO:0000256" key="2">
    <source>
        <dbReference type="ARBA" id="ARBA00008543"/>
    </source>
</evidence>
<sequence>MQSVSSLQTSVFSKPKDTTHHHATVKRLKRQRSFTRHITAAATELRLTTPSCCAEHSLTLCLPSTPLSLRQCDCQGDCLACALLPPPNLQMQGQQQRFNTLVCLLECEGHFASGLPWDLCQQATQLHYGLLPEGVALSRRAESLDTVPGEQQSGGELLYSAAMERYQQDAEGRMMGLWSNVIPNISHSCWALRRMEIPWVWRTGRGRRGARGKGAC</sequence>
<dbReference type="Proteomes" id="UP001557470">
    <property type="component" value="Unassembled WGS sequence"/>
</dbReference>
<comment type="caution">
    <text evidence="6">The sequence shown here is derived from an EMBL/GenBank/DDBJ whole genome shotgun (WGS) entry which is preliminary data.</text>
</comment>
<evidence type="ECO:0000256" key="4">
    <source>
        <dbReference type="ARBA" id="ARBA00023157"/>
    </source>
</evidence>
<dbReference type="PANTHER" id="PTHR11438">
    <property type="entry name" value="PROENKEPHALIN"/>
    <property type="match status" value="1"/>
</dbReference>
<keyword evidence="7" id="KW-1185">Reference proteome</keyword>
<comment type="similarity">
    <text evidence="2">Belongs to the opioid neuropeptide precursor family.</text>
</comment>
<organism evidence="6 7">
    <name type="scientific">Umbra pygmaea</name>
    <name type="common">Eastern mudminnow</name>
    <dbReference type="NCBI Taxonomy" id="75934"/>
    <lineage>
        <taxon>Eukaryota</taxon>
        <taxon>Metazoa</taxon>
        <taxon>Chordata</taxon>
        <taxon>Craniata</taxon>
        <taxon>Vertebrata</taxon>
        <taxon>Euteleostomi</taxon>
        <taxon>Actinopterygii</taxon>
        <taxon>Neopterygii</taxon>
        <taxon>Teleostei</taxon>
        <taxon>Protacanthopterygii</taxon>
        <taxon>Esociformes</taxon>
        <taxon>Umbridae</taxon>
        <taxon>Umbra</taxon>
    </lineage>
</organism>
<keyword evidence="4" id="KW-1015">Disulfide bond</keyword>
<feature type="region of interest" description="Disordered" evidence="5">
    <location>
        <begin position="1"/>
        <end position="26"/>
    </location>
</feature>
<dbReference type="PANTHER" id="PTHR11438:SF2">
    <property type="entry name" value="PREPRONOCICEPTIN"/>
    <property type="match status" value="1"/>
</dbReference>
<dbReference type="GO" id="GO:0005576">
    <property type="term" value="C:extracellular region"/>
    <property type="evidence" value="ECO:0007669"/>
    <property type="project" value="UniProtKB-SubCell"/>
</dbReference>
<dbReference type="AlphaFoldDB" id="A0ABD0WX01"/>
<keyword evidence="3" id="KW-0964">Secreted</keyword>
<evidence type="ECO:0000256" key="3">
    <source>
        <dbReference type="ARBA" id="ARBA00022525"/>
    </source>
</evidence>
<protein>
    <submittedName>
        <fullName evidence="6">Uncharacterized protein</fullName>
    </submittedName>
</protein>
<accession>A0ABD0WX01</accession>
<evidence type="ECO:0000256" key="1">
    <source>
        <dbReference type="ARBA" id="ARBA00004613"/>
    </source>
</evidence>
<evidence type="ECO:0000256" key="5">
    <source>
        <dbReference type="SAM" id="MobiDB-lite"/>
    </source>
</evidence>
<comment type="subcellular location">
    <subcellularLocation>
        <location evidence="1">Secreted</location>
    </subcellularLocation>
</comment>
<gene>
    <name evidence="6" type="ORF">UPYG_G00248660</name>
</gene>
<reference evidence="6 7" key="1">
    <citation type="submission" date="2024-06" db="EMBL/GenBank/DDBJ databases">
        <authorList>
            <person name="Pan Q."/>
            <person name="Wen M."/>
            <person name="Jouanno E."/>
            <person name="Zahm M."/>
            <person name="Klopp C."/>
            <person name="Cabau C."/>
            <person name="Louis A."/>
            <person name="Berthelot C."/>
            <person name="Parey E."/>
            <person name="Roest Crollius H."/>
            <person name="Montfort J."/>
            <person name="Robinson-Rechavi M."/>
            <person name="Bouchez O."/>
            <person name="Lampietro C."/>
            <person name="Lopez Roques C."/>
            <person name="Donnadieu C."/>
            <person name="Postlethwait J."/>
            <person name="Bobe J."/>
            <person name="Verreycken H."/>
            <person name="Guiguen Y."/>
        </authorList>
    </citation>
    <scope>NUCLEOTIDE SEQUENCE [LARGE SCALE GENOMIC DNA]</scope>
    <source>
        <strain evidence="6">Up_M1</strain>
        <tissue evidence="6">Testis</tissue>
    </source>
</reference>